<evidence type="ECO:0000259" key="1">
    <source>
        <dbReference type="PROSITE" id="PS50181"/>
    </source>
</evidence>
<evidence type="ECO:0000313" key="3">
    <source>
        <dbReference type="Proteomes" id="UP000736335"/>
    </source>
</evidence>
<dbReference type="PROSITE" id="PS50181">
    <property type="entry name" value="FBOX"/>
    <property type="match status" value="1"/>
</dbReference>
<feature type="domain" description="F-box" evidence="1">
    <location>
        <begin position="5"/>
        <end position="51"/>
    </location>
</feature>
<dbReference type="Pfam" id="PF00646">
    <property type="entry name" value="F-box"/>
    <property type="match status" value="1"/>
</dbReference>
<dbReference type="OrthoDB" id="3174109at2759"/>
<organism evidence="2 3">
    <name type="scientific">Thelephora terrestris</name>
    <dbReference type="NCBI Taxonomy" id="56493"/>
    <lineage>
        <taxon>Eukaryota</taxon>
        <taxon>Fungi</taxon>
        <taxon>Dikarya</taxon>
        <taxon>Basidiomycota</taxon>
        <taxon>Agaricomycotina</taxon>
        <taxon>Agaricomycetes</taxon>
        <taxon>Thelephorales</taxon>
        <taxon>Thelephoraceae</taxon>
        <taxon>Thelephora</taxon>
    </lineage>
</organism>
<sequence length="484" mass="55124">MEKPPAHRETLPSELWEEIILWLPPGEIPPMRLVNRDFSELIDSSPAIKYRLELFSAGLEERAAEVKSAIRDRLQKLDAYCSRWERFNHAKRTLLGQPPLSNIRRVYIDQGFLICIGDPGGGTEDVHFTRLPSPAMEISHEEWTIRGLPASSTRGHKWAIHPPSNLLATPVLSEAESSFRIEMFRMSDGKRYFDAVRPFVMEKKYWPQTRIVRVHLQLTGHRLAALVLTAPRDLSPGPGTGDLFVWDWMTGRKYLEHLHAQTLIPDFIDEYRLIGTVFRDQKIILILWDSSSDCNLQDPPGLIFEPGPDYVGIPITNFGNCEVHHVLPFYESPSMGIIALAVRRRQSCSEVATIRTLIVPVKTLASFASRMGTVECIPWQDWQHLATPIELRPIPLHTRILHSQVLCVYGAQDPAQTASILRVYDFSLRSRRRKAKGESLPPYTTQEFQLDIAHHKSLFGFTESGVVVTSNTPDGGKERHFWTT</sequence>
<dbReference type="SUPFAM" id="SSF81383">
    <property type="entry name" value="F-box domain"/>
    <property type="match status" value="1"/>
</dbReference>
<dbReference type="Proteomes" id="UP000736335">
    <property type="component" value="Unassembled WGS sequence"/>
</dbReference>
<evidence type="ECO:0000313" key="2">
    <source>
        <dbReference type="EMBL" id="KAF9790597.1"/>
    </source>
</evidence>
<comment type="caution">
    <text evidence="2">The sequence shown here is derived from an EMBL/GenBank/DDBJ whole genome shotgun (WGS) entry which is preliminary data.</text>
</comment>
<gene>
    <name evidence="2" type="ORF">BJ322DRAFT_1104254</name>
</gene>
<keyword evidence="3" id="KW-1185">Reference proteome</keyword>
<dbReference type="AlphaFoldDB" id="A0A9P6LBD3"/>
<name>A0A9P6LBD3_9AGAM</name>
<dbReference type="SMART" id="SM00256">
    <property type="entry name" value="FBOX"/>
    <property type="match status" value="1"/>
</dbReference>
<reference evidence="2" key="1">
    <citation type="journal article" date="2020" name="Nat. Commun.">
        <title>Large-scale genome sequencing of mycorrhizal fungi provides insights into the early evolution of symbiotic traits.</title>
        <authorList>
            <person name="Miyauchi S."/>
            <person name="Kiss E."/>
            <person name="Kuo A."/>
            <person name="Drula E."/>
            <person name="Kohler A."/>
            <person name="Sanchez-Garcia M."/>
            <person name="Morin E."/>
            <person name="Andreopoulos B."/>
            <person name="Barry K.W."/>
            <person name="Bonito G."/>
            <person name="Buee M."/>
            <person name="Carver A."/>
            <person name="Chen C."/>
            <person name="Cichocki N."/>
            <person name="Clum A."/>
            <person name="Culley D."/>
            <person name="Crous P.W."/>
            <person name="Fauchery L."/>
            <person name="Girlanda M."/>
            <person name="Hayes R.D."/>
            <person name="Keri Z."/>
            <person name="LaButti K."/>
            <person name="Lipzen A."/>
            <person name="Lombard V."/>
            <person name="Magnuson J."/>
            <person name="Maillard F."/>
            <person name="Murat C."/>
            <person name="Nolan M."/>
            <person name="Ohm R.A."/>
            <person name="Pangilinan J."/>
            <person name="Pereira M.F."/>
            <person name="Perotto S."/>
            <person name="Peter M."/>
            <person name="Pfister S."/>
            <person name="Riley R."/>
            <person name="Sitrit Y."/>
            <person name="Stielow J.B."/>
            <person name="Szollosi G."/>
            <person name="Zifcakova L."/>
            <person name="Stursova M."/>
            <person name="Spatafora J.W."/>
            <person name="Tedersoo L."/>
            <person name="Vaario L.M."/>
            <person name="Yamada A."/>
            <person name="Yan M."/>
            <person name="Wang P."/>
            <person name="Xu J."/>
            <person name="Bruns T."/>
            <person name="Baldrian P."/>
            <person name="Vilgalys R."/>
            <person name="Dunand C."/>
            <person name="Henrissat B."/>
            <person name="Grigoriev I.V."/>
            <person name="Hibbett D."/>
            <person name="Nagy L.G."/>
            <person name="Martin F.M."/>
        </authorList>
    </citation>
    <scope>NUCLEOTIDE SEQUENCE</scope>
    <source>
        <strain evidence="2">UH-Tt-Lm1</strain>
    </source>
</reference>
<dbReference type="EMBL" id="WIUZ02000002">
    <property type="protein sequence ID" value="KAF9790597.1"/>
    <property type="molecule type" value="Genomic_DNA"/>
</dbReference>
<proteinExistence type="predicted"/>
<dbReference type="InterPro" id="IPR036047">
    <property type="entry name" value="F-box-like_dom_sf"/>
</dbReference>
<accession>A0A9P6LBD3</accession>
<protein>
    <recommendedName>
        <fullName evidence="1">F-box domain-containing protein</fullName>
    </recommendedName>
</protein>
<dbReference type="InterPro" id="IPR001810">
    <property type="entry name" value="F-box_dom"/>
</dbReference>
<reference evidence="2" key="2">
    <citation type="submission" date="2020-11" db="EMBL/GenBank/DDBJ databases">
        <authorList>
            <consortium name="DOE Joint Genome Institute"/>
            <person name="Kuo A."/>
            <person name="Miyauchi S."/>
            <person name="Kiss E."/>
            <person name="Drula E."/>
            <person name="Kohler A."/>
            <person name="Sanchez-Garcia M."/>
            <person name="Andreopoulos B."/>
            <person name="Barry K.W."/>
            <person name="Bonito G."/>
            <person name="Buee M."/>
            <person name="Carver A."/>
            <person name="Chen C."/>
            <person name="Cichocki N."/>
            <person name="Clum A."/>
            <person name="Culley D."/>
            <person name="Crous P.W."/>
            <person name="Fauchery L."/>
            <person name="Girlanda M."/>
            <person name="Hayes R."/>
            <person name="Keri Z."/>
            <person name="Labutti K."/>
            <person name="Lipzen A."/>
            <person name="Lombard V."/>
            <person name="Magnuson J."/>
            <person name="Maillard F."/>
            <person name="Morin E."/>
            <person name="Murat C."/>
            <person name="Nolan M."/>
            <person name="Ohm R."/>
            <person name="Pangilinan J."/>
            <person name="Pereira M."/>
            <person name="Perotto S."/>
            <person name="Peter M."/>
            <person name="Riley R."/>
            <person name="Sitrit Y."/>
            <person name="Stielow B."/>
            <person name="Szollosi G."/>
            <person name="Zifcakova L."/>
            <person name="Stursova M."/>
            <person name="Spatafora J.W."/>
            <person name="Tedersoo L."/>
            <person name="Vaario L.-M."/>
            <person name="Yamada A."/>
            <person name="Yan M."/>
            <person name="Wang P."/>
            <person name="Xu J."/>
            <person name="Bruns T."/>
            <person name="Baldrian P."/>
            <person name="Vilgalys R."/>
            <person name="Henrissat B."/>
            <person name="Grigoriev I.V."/>
            <person name="Hibbett D."/>
            <person name="Nagy L.G."/>
            <person name="Martin F.M."/>
        </authorList>
    </citation>
    <scope>NUCLEOTIDE SEQUENCE</scope>
    <source>
        <strain evidence="2">UH-Tt-Lm1</strain>
    </source>
</reference>